<comment type="caution">
    <text evidence="8">The sequence shown here is derived from an EMBL/GenBank/DDBJ whole genome shotgun (WGS) entry which is preliminary data.</text>
</comment>
<dbReference type="RefSeq" id="WP_036452197.1">
    <property type="nucleotide sequence ID" value="NZ_AWQU01000083.1"/>
</dbReference>
<gene>
    <name evidence="8" type="primary">ftsZ</name>
    <name evidence="8" type="ORF">P271_264</name>
</gene>
<feature type="region of interest" description="Disordered" evidence="6">
    <location>
        <begin position="524"/>
        <end position="563"/>
    </location>
</feature>
<dbReference type="EMBL" id="AWQU01000083">
    <property type="protein sequence ID" value="KFB07430.1"/>
    <property type="molecule type" value="Genomic_DNA"/>
</dbReference>
<dbReference type="SMART" id="SM00864">
    <property type="entry name" value="Tubulin"/>
    <property type="match status" value="1"/>
</dbReference>
<dbReference type="CDD" id="cd02201">
    <property type="entry name" value="FtsZ_type1"/>
    <property type="match status" value="1"/>
</dbReference>
<organism evidence="8 9">
    <name type="scientific">Malacoplasma iowae DK-CPA</name>
    <dbReference type="NCBI Taxonomy" id="1394179"/>
    <lineage>
        <taxon>Bacteria</taxon>
        <taxon>Bacillati</taxon>
        <taxon>Mycoplasmatota</taxon>
        <taxon>Mycoplasmoidales</taxon>
        <taxon>Mycoplasmoidaceae</taxon>
        <taxon>Malacoplasma</taxon>
    </lineage>
</organism>
<feature type="compositionally biased region" description="Acidic residues" evidence="6">
    <location>
        <begin position="458"/>
        <end position="469"/>
    </location>
</feature>
<evidence type="ECO:0000256" key="4">
    <source>
        <dbReference type="ARBA" id="ARBA00023210"/>
    </source>
</evidence>
<keyword evidence="9" id="KW-1185">Reference proteome</keyword>
<evidence type="ECO:0000256" key="3">
    <source>
        <dbReference type="ARBA" id="ARBA00023134"/>
    </source>
</evidence>
<reference evidence="8 9" key="1">
    <citation type="journal article" date="2014" name="PLoS ONE">
        <title>Reduction of Hydrogen Peroxide Accumulation and Toxicity by a Catalase from Mycoplasma iowae.</title>
        <authorList>
            <person name="Pritchard R.E."/>
            <person name="Prassinos A.J."/>
            <person name="Osborne J.D."/>
            <person name="Raviv Z."/>
            <person name="Balish M.F."/>
        </authorList>
    </citation>
    <scope>NUCLEOTIDE SEQUENCE [LARGE SCALE GENOMIC DNA]</scope>
    <source>
        <strain evidence="8 9">DK-CPA</strain>
    </source>
</reference>
<dbReference type="GO" id="GO:0003924">
    <property type="term" value="F:GTPase activity"/>
    <property type="evidence" value="ECO:0007669"/>
    <property type="project" value="InterPro"/>
</dbReference>
<dbReference type="Pfam" id="PF00091">
    <property type="entry name" value="Tubulin"/>
    <property type="match status" value="1"/>
</dbReference>
<dbReference type="PANTHER" id="PTHR30314">
    <property type="entry name" value="CELL DIVISION PROTEIN FTSZ-RELATED"/>
    <property type="match status" value="1"/>
</dbReference>
<dbReference type="Proteomes" id="UP000028523">
    <property type="component" value="Unassembled WGS sequence"/>
</dbReference>
<sequence>MNNNRSNIDKILNSIDDEPKNLKKPTIVVKPAVQQPNRIVEQKTNEQPIIKKQESTAIETLNYEDIQKRADEHFGSTNTSLVQGDSSIKVKKSVNSVLEEINRRTYVQTMSKDKKQFSKTFNIKVIGIGGAGNNIVKYMKTSQEWPDFVQIIALNTDYVALSAMGDLTDIFILGAKELDGNGSGGDPQVGEMAATADSEIIKDMLKGTDILILTAGLGKGTGTGATPVIAKIAQELGILTIGLFNLPSIGAEGNKTYSNALTGLQKLSSLCNGLTTVNNDKIIGVDKERTSIKKAFQGANKYIKTIFEEIINIIVKPSDINVDFADVKNFFQDKNGFLFMRVDLTDYTKDAIKEGLEYAIKTGFTDINIKESPKALLNFKLNENVPSVILENTRTALKEIVGANNINIVHGVSYNDVFENAEINVLLTGTFDLGSIDEDYDNSLERIPSSLSTSTLSDEFENEENEETKDDFSSLYGKQNNERPSIDYFDKFASNNNLFSEDEDEEDIDNFKYGTTSLTTQVNRVSSTTKIDDLPRKTPPQQKKKKGFFSKLFSKKDKNNEAY</sequence>
<dbReference type="GO" id="GO:0032153">
    <property type="term" value="C:cell division site"/>
    <property type="evidence" value="ECO:0007669"/>
    <property type="project" value="TreeGrafter"/>
</dbReference>
<comment type="function">
    <text evidence="5">Essential cell division protein that forms a contractile ring structure (Z ring) at the future cell division site. The regulation of the ring assembly controls the timing and the location of cell division. One of the functions of the FtsZ ring is to recruit other cell division proteins to the septum to produce a new cell wall between the dividing cells. Binds GTP and shows GTPase activity.</text>
</comment>
<dbReference type="InterPro" id="IPR045061">
    <property type="entry name" value="FtsZ/CetZ"/>
</dbReference>
<keyword evidence="3 5" id="KW-0342">GTP-binding</keyword>
<comment type="similarity">
    <text evidence="1 5">Belongs to the FtsZ family.</text>
</comment>
<dbReference type="PROSITE" id="PS01135">
    <property type="entry name" value="FTSZ_2"/>
    <property type="match status" value="1"/>
</dbReference>
<dbReference type="InterPro" id="IPR020805">
    <property type="entry name" value="Cell_div_FtsZ_CS"/>
</dbReference>
<evidence type="ECO:0000313" key="8">
    <source>
        <dbReference type="EMBL" id="KFB07430.1"/>
    </source>
</evidence>
<accession>A0A084U394</accession>
<dbReference type="InterPro" id="IPR000158">
    <property type="entry name" value="Cell_div_FtsZ"/>
</dbReference>
<comment type="subcellular location">
    <subcellularLocation>
        <location evidence="5">Cytoplasm</location>
    </subcellularLocation>
</comment>
<dbReference type="GO" id="GO:0005737">
    <property type="term" value="C:cytoplasm"/>
    <property type="evidence" value="ECO:0007669"/>
    <property type="project" value="UniProtKB-SubCell"/>
</dbReference>
<feature type="region of interest" description="Disordered" evidence="6">
    <location>
        <begin position="452"/>
        <end position="477"/>
    </location>
</feature>
<evidence type="ECO:0000256" key="2">
    <source>
        <dbReference type="ARBA" id="ARBA00022741"/>
    </source>
</evidence>
<proteinExistence type="inferred from homology"/>
<keyword evidence="5" id="KW-0131">Cell cycle</keyword>
<dbReference type="InterPro" id="IPR036525">
    <property type="entry name" value="Tubulin/FtsZ_GTPase_sf"/>
</dbReference>
<dbReference type="SUPFAM" id="SSF52490">
    <property type="entry name" value="Tubulin nucleotide-binding domain-like"/>
    <property type="match status" value="1"/>
</dbReference>
<dbReference type="InterPro" id="IPR003008">
    <property type="entry name" value="Tubulin_FtsZ_GTPase"/>
</dbReference>
<keyword evidence="2 5" id="KW-0547">Nucleotide-binding</keyword>
<dbReference type="GO" id="GO:0000917">
    <property type="term" value="P:division septum assembly"/>
    <property type="evidence" value="ECO:0007669"/>
    <property type="project" value="UniProtKB-KW"/>
</dbReference>
<evidence type="ECO:0000256" key="6">
    <source>
        <dbReference type="SAM" id="MobiDB-lite"/>
    </source>
</evidence>
<protein>
    <recommendedName>
        <fullName evidence="5">Cell division protein FtsZ</fullName>
    </recommendedName>
</protein>
<feature type="domain" description="Tubulin/FtsZ GTPase" evidence="7">
    <location>
        <begin position="122"/>
        <end position="318"/>
    </location>
</feature>
<dbReference type="AlphaFoldDB" id="A0A084U394"/>
<dbReference type="InterPro" id="IPR008280">
    <property type="entry name" value="Tub_FtsZ_C"/>
</dbReference>
<keyword evidence="5 8" id="KW-0132">Cell division</keyword>
<dbReference type="PRINTS" id="PR00423">
    <property type="entry name" value="CELLDVISFTSZ"/>
</dbReference>
<evidence type="ECO:0000256" key="1">
    <source>
        <dbReference type="ARBA" id="ARBA00009690"/>
    </source>
</evidence>
<evidence type="ECO:0000313" key="9">
    <source>
        <dbReference type="Proteomes" id="UP000028523"/>
    </source>
</evidence>
<comment type="subunit">
    <text evidence="5">Homodimer. Polymerizes to form a dynamic ring structure in a strictly GTP-dependent manner.</text>
</comment>
<evidence type="ECO:0000256" key="5">
    <source>
        <dbReference type="RuleBase" id="RU000631"/>
    </source>
</evidence>
<dbReference type="SUPFAM" id="SSF55307">
    <property type="entry name" value="Tubulin C-terminal domain-like"/>
    <property type="match status" value="1"/>
</dbReference>
<keyword evidence="4 5" id="KW-0717">Septation</keyword>
<dbReference type="Gene3D" id="3.40.50.1440">
    <property type="entry name" value="Tubulin/FtsZ, GTPase domain"/>
    <property type="match status" value="1"/>
</dbReference>
<feature type="compositionally biased region" description="Basic and acidic residues" evidence="6">
    <location>
        <begin position="554"/>
        <end position="563"/>
    </location>
</feature>
<dbReference type="PANTHER" id="PTHR30314:SF3">
    <property type="entry name" value="MITOCHONDRIAL DIVISION PROTEIN FSZA"/>
    <property type="match status" value="1"/>
</dbReference>
<name>A0A084U394_MALIO</name>
<evidence type="ECO:0000259" key="7">
    <source>
        <dbReference type="SMART" id="SM00864"/>
    </source>
</evidence>
<dbReference type="GO" id="GO:0005525">
    <property type="term" value="F:GTP binding"/>
    <property type="evidence" value="ECO:0007669"/>
    <property type="project" value="UniProtKB-KW"/>
</dbReference>